<keyword evidence="1" id="KW-0812">Transmembrane</keyword>
<dbReference type="Proteomes" id="UP000567922">
    <property type="component" value="Unassembled WGS sequence"/>
</dbReference>
<dbReference type="AlphaFoldDB" id="A0A839RP61"/>
<reference evidence="2 3" key="1">
    <citation type="submission" date="2020-08" db="EMBL/GenBank/DDBJ databases">
        <title>Sequencing the genomes of 1000 actinobacteria strains.</title>
        <authorList>
            <person name="Klenk H.-P."/>
        </authorList>
    </citation>
    <scope>NUCLEOTIDE SEQUENCE [LARGE SCALE GENOMIC DNA]</scope>
    <source>
        <strain evidence="2 3">DSM 45258</strain>
    </source>
</reference>
<keyword evidence="1" id="KW-1133">Transmembrane helix</keyword>
<organism evidence="2 3">
    <name type="scientific">Hoyosella altamirensis</name>
    <dbReference type="NCBI Taxonomy" id="616997"/>
    <lineage>
        <taxon>Bacteria</taxon>
        <taxon>Bacillati</taxon>
        <taxon>Actinomycetota</taxon>
        <taxon>Actinomycetes</taxon>
        <taxon>Mycobacteriales</taxon>
        <taxon>Hoyosellaceae</taxon>
        <taxon>Hoyosella</taxon>
    </lineage>
</organism>
<comment type="caution">
    <text evidence="2">The sequence shown here is derived from an EMBL/GenBank/DDBJ whole genome shotgun (WGS) entry which is preliminary data.</text>
</comment>
<feature type="transmembrane region" description="Helical" evidence="1">
    <location>
        <begin position="6"/>
        <end position="33"/>
    </location>
</feature>
<proteinExistence type="predicted"/>
<feature type="transmembrane region" description="Helical" evidence="1">
    <location>
        <begin position="75"/>
        <end position="98"/>
    </location>
</feature>
<evidence type="ECO:0000313" key="3">
    <source>
        <dbReference type="Proteomes" id="UP000567922"/>
    </source>
</evidence>
<gene>
    <name evidence="2" type="ORF">FHU29_002616</name>
</gene>
<dbReference type="EMBL" id="JACHWS010000002">
    <property type="protein sequence ID" value="MBB3038167.1"/>
    <property type="molecule type" value="Genomic_DNA"/>
</dbReference>
<dbReference type="RefSeq" id="WP_064440019.1">
    <property type="nucleotide sequence ID" value="NZ_BDDI01000006.1"/>
</dbReference>
<sequence>MSHQFAVFGATILMGAFVGVVFFVIALAVWFGLRAMKIRASANRMRVVGSIVSILFYIGFAVWDYNTDIVVNPSLVVFVAAVLAGHLGAYLILCGFFVPVRSQSRYEA</sequence>
<evidence type="ECO:0000256" key="1">
    <source>
        <dbReference type="SAM" id="Phobius"/>
    </source>
</evidence>
<feature type="transmembrane region" description="Helical" evidence="1">
    <location>
        <begin position="45"/>
        <end position="63"/>
    </location>
</feature>
<name>A0A839RP61_9ACTN</name>
<protein>
    <submittedName>
        <fullName evidence="2">Uncharacterized protein</fullName>
    </submittedName>
</protein>
<evidence type="ECO:0000313" key="2">
    <source>
        <dbReference type="EMBL" id="MBB3038167.1"/>
    </source>
</evidence>
<keyword evidence="3" id="KW-1185">Reference proteome</keyword>
<keyword evidence="1" id="KW-0472">Membrane</keyword>
<accession>A0A839RP61</accession>